<dbReference type="InterPro" id="IPR022968">
    <property type="entry name" value="Tsr3-like"/>
</dbReference>
<proteinExistence type="predicted"/>
<keyword evidence="8" id="KW-1185">Reference proteome</keyword>
<evidence type="ECO:0000259" key="6">
    <source>
        <dbReference type="Pfam" id="PF04034"/>
    </source>
</evidence>
<sequence length="99" mass="11059">MDHGIAVIDCSWAKLETTPFGKMRGGHMRLLPYLVAANPINYGKPCKLSCVEAFAATLYIVGQQDLGSSLLKRFKWGSSFYVLNRDLLDRYAACKTARK</sequence>
<evidence type="ECO:0000256" key="4">
    <source>
        <dbReference type="ARBA" id="ARBA00022679"/>
    </source>
</evidence>
<dbReference type="GO" id="GO:0106388">
    <property type="term" value="F:rRNA small subunit aminocarboxypropyltransferase activity"/>
    <property type="evidence" value="ECO:0007669"/>
    <property type="project" value="InterPro"/>
</dbReference>
<keyword evidence="5" id="KW-0949">S-adenosyl-L-methionine</keyword>
<organism evidence="7 8">
    <name type="scientific">Desmophyllum pertusum</name>
    <dbReference type="NCBI Taxonomy" id="174260"/>
    <lineage>
        <taxon>Eukaryota</taxon>
        <taxon>Metazoa</taxon>
        <taxon>Cnidaria</taxon>
        <taxon>Anthozoa</taxon>
        <taxon>Hexacorallia</taxon>
        <taxon>Scleractinia</taxon>
        <taxon>Caryophylliina</taxon>
        <taxon>Caryophylliidae</taxon>
        <taxon>Desmophyllum</taxon>
    </lineage>
</organism>
<comment type="caution">
    <text evidence="7">The sequence shown here is derived from an EMBL/GenBank/DDBJ whole genome shotgun (WGS) entry which is preliminary data.</text>
</comment>
<dbReference type="AlphaFoldDB" id="A0A9W9YXG8"/>
<evidence type="ECO:0000256" key="5">
    <source>
        <dbReference type="ARBA" id="ARBA00022691"/>
    </source>
</evidence>
<gene>
    <name evidence="7" type="primary">TSR3_1</name>
    <name evidence="7" type="ORF">OS493_027844</name>
</gene>
<reference evidence="7" key="1">
    <citation type="submission" date="2023-01" db="EMBL/GenBank/DDBJ databases">
        <title>Genome assembly of the deep-sea coral Lophelia pertusa.</title>
        <authorList>
            <person name="Herrera S."/>
            <person name="Cordes E."/>
        </authorList>
    </citation>
    <scope>NUCLEOTIDE SEQUENCE</scope>
    <source>
        <strain evidence="7">USNM1676648</strain>
        <tissue evidence="7">Polyp</tissue>
    </source>
</reference>
<evidence type="ECO:0000256" key="3">
    <source>
        <dbReference type="ARBA" id="ARBA00022552"/>
    </source>
</evidence>
<evidence type="ECO:0000256" key="1">
    <source>
        <dbReference type="ARBA" id="ARBA00022490"/>
    </source>
</evidence>
<dbReference type="GO" id="GO:0030490">
    <property type="term" value="P:maturation of SSU-rRNA"/>
    <property type="evidence" value="ECO:0007669"/>
    <property type="project" value="TreeGrafter"/>
</dbReference>
<keyword evidence="2" id="KW-0690">Ribosome biogenesis</keyword>
<keyword evidence="4" id="KW-0808">Transferase</keyword>
<dbReference type="Proteomes" id="UP001163046">
    <property type="component" value="Unassembled WGS sequence"/>
</dbReference>
<evidence type="ECO:0000256" key="2">
    <source>
        <dbReference type="ARBA" id="ARBA00022517"/>
    </source>
</evidence>
<dbReference type="EMBL" id="MU826851">
    <property type="protein sequence ID" value="KAJ7371155.1"/>
    <property type="molecule type" value="Genomic_DNA"/>
</dbReference>
<dbReference type="PANTHER" id="PTHR20426">
    <property type="entry name" value="RIBOSOME BIOGENESIS PROTEIN TSR3 HOMOLOG"/>
    <property type="match status" value="1"/>
</dbReference>
<evidence type="ECO:0000313" key="7">
    <source>
        <dbReference type="EMBL" id="KAJ7371155.1"/>
    </source>
</evidence>
<feature type="domain" description="16S/18S rRNA aminocarboxypropyltransferase Tsr3 C-terminal" evidence="6">
    <location>
        <begin position="2"/>
        <end position="97"/>
    </location>
</feature>
<evidence type="ECO:0000313" key="8">
    <source>
        <dbReference type="Proteomes" id="UP001163046"/>
    </source>
</evidence>
<accession>A0A9W9YXG8</accession>
<dbReference type="Pfam" id="PF04034">
    <property type="entry name" value="Ribo_biogen_C"/>
    <property type="match status" value="1"/>
</dbReference>
<dbReference type="PANTHER" id="PTHR20426:SF0">
    <property type="entry name" value="18S RRNA AMINOCARBOXYPROPYLTRANSFERASE"/>
    <property type="match status" value="1"/>
</dbReference>
<protein>
    <submittedName>
        <fullName evidence="7">Ribosome biogenesis protein tsr3</fullName>
    </submittedName>
</protein>
<dbReference type="InterPro" id="IPR007177">
    <property type="entry name" value="Tsr3_C"/>
</dbReference>
<keyword evidence="3" id="KW-0698">rRNA processing</keyword>
<keyword evidence="1" id="KW-0963">Cytoplasm</keyword>
<name>A0A9W9YXG8_9CNID</name>
<dbReference type="OrthoDB" id="10262062at2759"/>